<dbReference type="OrthoDB" id="9785276at2"/>
<protein>
    <submittedName>
        <fullName evidence="9">Choline dehydrogenase</fullName>
    </submittedName>
</protein>
<feature type="binding site" evidence="5">
    <location>
        <begin position="91"/>
        <end position="94"/>
    </location>
    <ligand>
        <name>FAD</name>
        <dbReference type="ChEBI" id="CHEBI:57692"/>
    </ligand>
</feature>
<dbReference type="InterPro" id="IPR000172">
    <property type="entry name" value="GMC_OxRdtase_N"/>
</dbReference>
<dbReference type="PROSITE" id="PS00624">
    <property type="entry name" value="GMC_OXRED_2"/>
    <property type="match status" value="1"/>
</dbReference>
<evidence type="ECO:0000256" key="5">
    <source>
        <dbReference type="PIRSR" id="PIRSR000137-2"/>
    </source>
</evidence>
<organism evidence="9 10">
    <name type="scientific">Mesorhizobium australicum</name>
    <dbReference type="NCBI Taxonomy" id="536018"/>
    <lineage>
        <taxon>Bacteria</taxon>
        <taxon>Pseudomonadati</taxon>
        <taxon>Pseudomonadota</taxon>
        <taxon>Alphaproteobacteria</taxon>
        <taxon>Hyphomicrobiales</taxon>
        <taxon>Phyllobacteriaceae</taxon>
        <taxon>Mesorhizobium</taxon>
    </lineage>
</organism>
<evidence type="ECO:0000259" key="7">
    <source>
        <dbReference type="PROSITE" id="PS00623"/>
    </source>
</evidence>
<evidence type="ECO:0000256" key="4">
    <source>
        <dbReference type="ARBA" id="ARBA00022827"/>
    </source>
</evidence>
<sequence>MKTFDYVIVGAGSAGCVLAERLSADGRNSVLVLEAGGSDHNFWIRMPLGYAKCFTDPEVNWNYKPEPDPGLGGRVNHWPRGKVLGGSSSINALVWMRGHASDFDDWRAAGNIGWGYDDVLPAFRALEDNEAGADQWRATGGPVHIADIRRMAHPLTHRFLDAGAELGLPRNPDFNGAGQEGVGIYQLNIAHGRRVSAADAFLRPAMRRGNVEVITHAVATKILVENGRAAGVEFLHRGEKAVAQARREIVLSAGSIASPQLLQLSGIGPGEVLRGLGIPVISGNRHVGANLQDHQSVNYAWRANVPTLNRLLRSWWGKAFIGGRYVLTRTGPLAMSVNQGGGFLRSDPALSRPNLQIYFQANSAVPPRPGGSAIREIDPWPGFAMGVSNCRPRSRGEIVIASPDPAQPPRIAVNALSDPHDQMELVAGVRFLRRMAATQALSRFIVEEMRPGASVQTDEQLLADIRARAGTVFHPVSTCRMSPDQDKGVVSPRLAVHGISGLRVADASVFPSIISGNTNAATMMIGWKAAEMILEDNR</sequence>
<evidence type="ECO:0000256" key="3">
    <source>
        <dbReference type="ARBA" id="ARBA00022630"/>
    </source>
</evidence>
<proteinExistence type="inferred from homology"/>
<dbReference type="EMBL" id="FXBL01000004">
    <property type="protein sequence ID" value="SMH28223.1"/>
    <property type="molecule type" value="Genomic_DNA"/>
</dbReference>
<dbReference type="GO" id="GO:0016614">
    <property type="term" value="F:oxidoreductase activity, acting on CH-OH group of donors"/>
    <property type="evidence" value="ECO:0007669"/>
    <property type="project" value="InterPro"/>
</dbReference>
<evidence type="ECO:0000256" key="6">
    <source>
        <dbReference type="RuleBase" id="RU003968"/>
    </source>
</evidence>
<dbReference type="GO" id="GO:0050660">
    <property type="term" value="F:flavin adenine dinucleotide binding"/>
    <property type="evidence" value="ECO:0007669"/>
    <property type="project" value="InterPro"/>
</dbReference>
<dbReference type="SUPFAM" id="SSF54373">
    <property type="entry name" value="FAD-linked reductases, C-terminal domain"/>
    <property type="match status" value="1"/>
</dbReference>
<evidence type="ECO:0000256" key="1">
    <source>
        <dbReference type="ARBA" id="ARBA00001974"/>
    </source>
</evidence>
<dbReference type="AlphaFoldDB" id="A0A1X7MTT6"/>
<feature type="domain" description="Glucose-methanol-choline oxidoreductase N-terminal" evidence="7">
    <location>
        <begin position="81"/>
        <end position="104"/>
    </location>
</feature>
<dbReference type="PROSITE" id="PS00623">
    <property type="entry name" value="GMC_OXRED_1"/>
    <property type="match status" value="1"/>
</dbReference>
<feature type="domain" description="Glucose-methanol-choline oxidoreductase N-terminal" evidence="8">
    <location>
        <begin position="254"/>
        <end position="268"/>
    </location>
</feature>
<dbReference type="RefSeq" id="WP_085462912.1">
    <property type="nucleotide sequence ID" value="NZ_FXBL01000004.1"/>
</dbReference>
<dbReference type="PIRSF" id="PIRSF000137">
    <property type="entry name" value="Alcohol_oxidase"/>
    <property type="match status" value="1"/>
</dbReference>
<dbReference type="SUPFAM" id="SSF51905">
    <property type="entry name" value="FAD/NAD(P)-binding domain"/>
    <property type="match status" value="1"/>
</dbReference>
<keyword evidence="10" id="KW-1185">Reference proteome</keyword>
<feature type="binding site" evidence="5">
    <location>
        <position position="83"/>
    </location>
    <ligand>
        <name>FAD</name>
        <dbReference type="ChEBI" id="CHEBI:57692"/>
    </ligand>
</feature>
<dbReference type="PANTHER" id="PTHR11552">
    <property type="entry name" value="GLUCOSE-METHANOL-CHOLINE GMC OXIDOREDUCTASE"/>
    <property type="match status" value="1"/>
</dbReference>
<evidence type="ECO:0000259" key="8">
    <source>
        <dbReference type="PROSITE" id="PS00624"/>
    </source>
</evidence>
<keyword evidence="3 6" id="KW-0285">Flavoprotein</keyword>
<keyword evidence="4 5" id="KW-0274">FAD</keyword>
<dbReference type="Gene3D" id="3.50.50.60">
    <property type="entry name" value="FAD/NAD(P)-binding domain"/>
    <property type="match status" value="1"/>
</dbReference>
<dbReference type="InterPro" id="IPR012132">
    <property type="entry name" value="GMC_OxRdtase"/>
</dbReference>
<dbReference type="Pfam" id="PF05199">
    <property type="entry name" value="GMC_oxred_C"/>
    <property type="match status" value="1"/>
</dbReference>
<dbReference type="InterPro" id="IPR007867">
    <property type="entry name" value="GMC_OxRtase_C"/>
</dbReference>
<comment type="similarity">
    <text evidence="2 6">Belongs to the GMC oxidoreductase family.</text>
</comment>
<dbReference type="Gene3D" id="3.30.560.10">
    <property type="entry name" value="Glucose Oxidase, domain 3"/>
    <property type="match status" value="1"/>
</dbReference>
<name>A0A1X7MTT6_9HYPH</name>
<dbReference type="PROSITE" id="PS51257">
    <property type="entry name" value="PROKAR_LIPOPROTEIN"/>
    <property type="match status" value="1"/>
</dbReference>
<dbReference type="Proteomes" id="UP000193083">
    <property type="component" value="Unassembled WGS sequence"/>
</dbReference>
<dbReference type="PANTHER" id="PTHR11552:SF147">
    <property type="entry name" value="CHOLINE DEHYDROGENASE, MITOCHONDRIAL"/>
    <property type="match status" value="1"/>
</dbReference>
<reference evidence="10" key="1">
    <citation type="submission" date="2017-04" db="EMBL/GenBank/DDBJ databases">
        <authorList>
            <person name="Varghese N."/>
            <person name="Submissions S."/>
        </authorList>
    </citation>
    <scope>NUCLEOTIDE SEQUENCE [LARGE SCALE GENOMIC DNA]</scope>
    <source>
        <strain evidence="10">B5P</strain>
    </source>
</reference>
<evidence type="ECO:0000313" key="10">
    <source>
        <dbReference type="Proteomes" id="UP000193083"/>
    </source>
</evidence>
<evidence type="ECO:0000256" key="2">
    <source>
        <dbReference type="ARBA" id="ARBA00010790"/>
    </source>
</evidence>
<evidence type="ECO:0000313" key="9">
    <source>
        <dbReference type="EMBL" id="SMH28223.1"/>
    </source>
</evidence>
<comment type="cofactor">
    <cofactor evidence="1 5">
        <name>FAD</name>
        <dbReference type="ChEBI" id="CHEBI:57692"/>
    </cofactor>
</comment>
<dbReference type="InterPro" id="IPR036188">
    <property type="entry name" value="FAD/NAD-bd_sf"/>
</dbReference>
<accession>A0A1X7MTT6</accession>
<gene>
    <name evidence="9" type="ORF">SAMN02982922_0747</name>
</gene>
<dbReference type="Pfam" id="PF00732">
    <property type="entry name" value="GMC_oxred_N"/>
    <property type="match status" value="1"/>
</dbReference>